<dbReference type="RefSeq" id="WP_011188413.1">
    <property type="nucleotide sequence ID" value="NC_006138.1"/>
</dbReference>
<proteinExistence type="predicted"/>
<dbReference type="Proteomes" id="UP000000602">
    <property type="component" value="Chromosome"/>
</dbReference>
<name>Q6AP23_DESPS</name>
<protein>
    <submittedName>
        <fullName evidence="1">Uncharacterized protein</fullName>
    </submittedName>
</protein>
<dbReference type="eggNOG" id="ENOG5032X47">
    <property type="taxonomic scope" value="Bacteria"/>
</dbReference>
<dbReference type="EMBL" id="CR522870">
    <property type="protein sequence ID" value="CAG35901.1"/>
    <property type="molecule type" value="Genomic_DNA"/>
</dbReference>
<dbReference type="KEGG" id="dps:DP1172"/>
<gene>
    <name evidence="1" type="ordered locus">DP1172</name>
</gene>
<keyword evidence="2" id="KW-1185">Reference proteome</keyword>
<dbReference type="HOGENOM" id="CLU_1395060_0_0_7"/>
<dbReference type="AlphaFoldDB" id="Q6AP23"/>
<organism evidence="1 2">
    <name type="scientific">Desulfotalea psychrophila (strain LSv54 / DSM 12343)</name>
    <dbReference type="NCBI Taxonomy" id="177439"/>
    <lineage>
        <taxon>Bacteria</taxon>
        <taxon>Pseudomonadati</taxon>
        <taxon>Thermodesulfobacteriota</taxon>
        <taxon>Desulfobulbia</taxon>
        <taxon>Desulfobulbales</taxon>
        <taxon>Desulfocapsaceae</taxon>
        <taxon>Desulfotalea</taxon>
    </lineage>
</organism>
<sequence length="201" mass="23680">MNDIYPDLEWYTSLSASKNAAPRCPYANVHRCNRYYSSLYLLGERNIASKMNEKKIIELDNYWQETDLIPVVQEHDPAISSSNGKIFSVSNFCPEVSFNFFSLFTEYMSKYVDEIDRDYVHQRLSSEARSKDWRWEWMSIKEMHYLDCPAYSQLMGSAYSANKKENETQKDEILEIKPSFMGVSINLKSLYKWVVKKAHNK</sequence>
<accession>Q6AP23</accession>
<reference evidence="2" key="1">
    <citation type="journal article" date="2004" name="Environ. Microbiol.">
        <title>The genome of Desulfotalea psychrophila, a sulfate-reducing bacterium from permanently cold Arctic sediments.</title>
        <authorList>
            <person name="Rabus R."/>
            <person name="Ruepp A."/>
            <person name="Frickey T."/>
            <person name="Rattei T."/>
            <person name="Fartmann B."/>
            <person name="Stark M."/>
            <person name="Bauer M."/>
            <person name="Zibat A."/>
            <person name="Lombardot T."/>
            <person name="Becker I."/>
            <person name="Amann J."/>
            <person name="Gellner K."/>
            <person name="Teeling H."/>
            <person name="Leuschner W.D."/>
            <person name="Gloeckner F.-O."/>
            <person name="Lupas A.N."/>
            <person name="Amann R."/>
            <person name="Klenk H.-P."/>
        </authorList>
    </citation>
    <scope>NUCLEOTIDE SEQUENCE [LARGE SCALE GENOMIC DNA]</scope>
    <source>
        <strain evidence="2">DSM 12343 / LSv54</strain>
    </source>
</reference>
<dbReference type="OrthoDB" id="7066550at2"/>
<evidence type="ECO:0000313" key="1">
    <source>
        <dbReference type="EMBL" id="CAG35901.1"/>
    </source>
</evidence>
<evidence type="ECO:0000313" key="2">
    <source>
        <dbReference type="Proteomes" id="UP000000602"/>
    </source>
</evidence>